<name>A0A6P6Y4H6_DERPT</name>
<sequence>MSTAKELVDNINQTVVELIVNQTTTGDDNNGTISSRPNKGTPEGMAMAYGSLVIMALIPIFYGSFKSVGYHREQRESGEQVEAMSRREAALFPLYASGALFGLYLFFKYFSKEHINLLLSIYFLILGVCSLASVVSDFLDNFLRSRNITFFRLNKYHLLLTQNSVDMLNMEFDSKDIFALIACSGVGIWYIMKKHWIANNLFGFSFAIKAIEFINLNNVVTGCILLCGLFVYDIFWVFGTDVMVTVAKSFDAPIKLIFPQDFLENGFNGTQFAMLGLGDIVIPGIFIALLLRFDVSLNRGRHVYFYTSFIAYIFGLFLTMVVMVYWKHAQPALLYLVPCCIIFPLISALLQGDFFRLIRYSEDSLKETQENESDESTEPSTTSKKEN</sequence>
<dbReference type="Gene3D" id="1.10.472.100">
    <property type="entry name" value="Presenilin"/>
    <property type="match status" value="1"/>
</dbReference>
<dbReference type="PANTHER" id="PTHR12174">
    <property type="entry name" value="SIGNAL PEPTIDE PEPTIDASE"/>
    <property type="match status" value="1"/>
</dbReference>
<evidence type="ECO:0000256" key="1">
    <source>
        <dbReference type="ARBA" id="ARBA00004477"/>
    </source>
</evidence>
<evidence type="ECO:0000313" key="11">
    <source>
        <dbReference type="RefSeq" id="XP_027200170.1"/>
    </source>
</evidence>
<feature type="transmembrane region" description="Helical" evidence="9">
    <location>
        <begin position="272"/>
        <end position="291"/>
    </location>
</feature>
<protein>
    <submittedName>
        <fullName evidence="11">Minor histocompatibility antigen H13-like</fullName>
    </submittedName>
</protein>
<evidence type="ECO:0000256" key="3">
    <source>
        <dbReference type="ARBA" id="ARBA00022692"/>
    </source>
</evidence>
<feature type="transmembrane region" description="Helical" evidence="9">
    <location>
        <begin position="213"/>
        <end position="238"/>
    </location>
</feature>
<dbReference type="GeneID" id="113794264"/>
<keyword evidence="10" id="KW-1185">Reference proteome</keyword>
<dbReference type="PANTHER" id="PTHR12174:SF23">
    <property type="entry name" value="MINOR HISTOCOMPATIBILITY ANTIGEN H13"/>
    <property type="match status" value="1"/>
</dbReference>
<dbReference type="Pfam" id="PF04258">
    <property type="entry name" value="Peptidase_A22B"/>
    <property type="match status" value="1"/>
</dbReference>
<dbReference type="Proteomes" id="UP000515146">
    <property type="component" value="Unplaced"/>
</dbReference>
<dbReference type="FunCoup" id="A0A6P6Y4H6">
    <property type="interactions" value="1636"/>
</dbReference>
<feature type="transmembrane region" description="Helical" evidence="9">
    <location>
        <begin position="114"/>
        <end position="135"/>
    </location>
</feature>
<dbReference type="InterPro" id="IPR042524">
    <property type="entry name" value="Presenilin_C"/>
</dbReference>
<evidence type="ECO:0000256" key="6">
    <source>
        <dbReference type="ARBA" id="ARBA00022989"/>
    </source>
</evidence>
<evidence type="ECO:0000256" key="8">
    <source>
        <dbReference type="SAM" id="MobiDB-lite"/>
    </source>
</evidence>
<gene>
    <name evidence="11" type="primary">LOC113794264</name>
</gene>
<evidence type="ECO:0000313" key="10">
    <source>
        <dbReference type="Proteomes" id="UP000515146"/>
    </source>
</evidence>
<dbReference type="RefSeq" id="XP_027200170.1">
    <property type="nucleotide sequence ID" value="XM_027344369.1"/>
</dbReference>
<keyword evidence="6 9" id="KW-1133">Transmembrane helix</keyword>
<dbReference type="GO" id="GO:0006465">
    <property type="term" value="P:signal peptide processing"/>
    <property type="evidence" value="ECO:0007669"/>
    <property type="project" value="TreeGrafter"/>
</dbReference>
<evidence type="ECO:0000256" key="7">
    <source>
        <dbReference type="ARBA" id="ARBA00023136"/>
    </source>
</evidence>
<dbReference type="InterPro" id="IPR007369">
    <property type="entry name" value="Peptidase_A22B_SPP"/>
</dbReference>
<reference evidence="11" key="1">
    <citation type="submission" date="2025-08" db="UniProtKB">
        <authorList>
            <consortium name="RefSeq"/>
        </authorList>
    </citation>
    <scope>IDENTIFICATION</scope>
    <source>
        <strain evidence="11">Airmid</strain>
    </source>
</reference>
<evidence type="ECO:0000256" key="5">
    <source>
        <dbReference type="ARBA" id="ARBA00022824"/>
    </source>
</evidence>
<proteinExistence type="inferred from homology"/>
<dbReference type="OMA" id="FLYDIWW"/>
<evidence type="ECO:0000256" key="4">
    <source>
        <dbReference type="ARBA" id="ARBA00022801"/>
    </source>
</evidence>
<keyword evidence="5" id="KW-0256">Endoplasmic reticulum</keyword>
<keyword evidence="3 9" id="KW-0812">Transmembrane</keyword>
<comment type="subcellular location">
    <subcellularLocation>
        <location evidence="1">Endoplasmic reticulum membrane</location>
        <topology evidence="1">Multi-pass membrane protein</topology>
    </subcellularLocation>
</comment>
<dbReference type="SMART" id="SM00730">
    <property type="entry name" value="PSN"/>
    <property type="match status" value="1"/>
</dbReference>
<dbReference type="GO" id="GO:0042500">
    <property type="term" value="F:aspartic endopeptidase activity, intramembrane cleaving"/>
    <property type="evidence" value="ECO:0007669"/>
    <property type="project" value="InterPro"/>
</dbReference>
<dbReference type="GO" id="GO:0098554">
    <property type="term" value="C:cytoplasmic side of endoplasmic reticulum membrane"/>
    <property type="evidence" value="ECO:0007669"/>
    <property type="project" value="TreeGrafter"/>
</dbReference>
<feature type="transmembrane region" description="Helical" evidence="9">
    <location>
        <begin position="89"/>
        <end position="107"/>
    </location>
</feature>
<feature type="region of interest" description="Disordered" evidence="8">
    <location>
        <begin position="365"/>
        <end position="387"/>
    </location>
</feature>
<dbReference type="OrthoDB" id="29661at2759"/>
<feature type="transmembrane region" description="Helical" evidence="9">
    <location>
        <begin position="303"/>
        <end position="326"/>
    </location>
</feature>
<feature type="transmembrane region" description="Helical" evidence="9">
    <location>
        <begin position="177"/>
        <end position="192"/>
    </location>
</feature>
<dbReference type="KEGG" id="dpte:113794264"/>
<comment type="similarity">
    <text evidence="2">Belongs to the peptidase A22B family.</text>
</comment>
<organism evidence="10 11">
    <name type="scientific">Dermatophagoides pteronyssinus</name>
    <name type="common">European house dust mite</name>
    <dbReference type="NCBI Taxonomy" id="6956"/>
    <lineage>
        <taxon>Eukaryota</taxon>
        <taxon>Metazoa</taxon>
        <taxon>Ecdysozoa</taxon>
        <taxon>Arthropoda</taxon>
        <taxon>Chelicerata</taxon>
        <taxon>Arachnida</taxon>
        <taxon>Acari</taxon>
        <taxon>Acariformes</taxon>
        <taxon>Sarcoptiformes</taxon>
        <taxon>Astigmata</taxon>
        <taxon>Psoroptidia</taxon>
        <taxon>Analgoidea</taxon>
        <taxon>Pyroglyphidae</taxon>
        <taxon>Dermatophagoidinae</taxon>
        <taxon>Dermatophagoides</taxon>
    </lineage>
</organism>
<feature type="transmembrane region" description="Helical" evidence="9">
    <location>
        <begin position="332"/>
        <end position="350"/>
    </location>
</feature>
<evidence type="ECO:0000256" key="9">
    <source>
        <dbReference type="SAM" id="Phobius"/>
    </source>
</evidence>
<keyword evidence="7 9" id="KW-0472">Membrane</keyword>
<dbReference type="AlphaFoldDB" id="A0A6P6Y4H6"/>
<keyword evidence="4" id="KW-0378">Hydrolase</keyword>
<feature type="transmembrane region" description="Helical" evidence="9">
    <location>
        <begin position="46"/>
        <end position="65"/>
    </location>
</feature>
<dbReference type="InterPro" id="IPR006639">
    <property type="entry name" value="Preselin/SPP"/>
</dbReference>
<feature type="compositionally biased region" description="Low complexity" evidence="8">
    <location>
        <begin position="378"/>
        <end position="387"/>
    </location>
</feature>
<evidence type="ECO:0000256" key="2">
    <source>
        <dbReference type="ARBA" id="ARBA00006859"/>
    </source>
</evidence>
<accession>A0A6P6Y4H6</accession>
<dbReference type="GO" id="GO:0033619">
    <property type="term" value="P:membrane protein proteolysis"/>
    <property type="evidence" value="ECO:0007669"/>
    <property type="project" value="TreeGrafter"/>
</dbReference>
<dbReference type="GO" id="GO:0098553">
    <property type="term" value="C:lumenal side of endoplasmic reticulum membrane"/>
    <property type="evidence" value="ECO:0007669"/>
    <property type="project" value="TreeGrafter"/>
</dbReference>
<dbReference type="InParanoid" id="A0A6P6Y4H6"/>